<keyword evidence="4" id="KW-0411">Iron-sulfur</keyword>
<keyword evidence="7" id="KW-1185">Reference proteome</keyword>
<protein>
    <submittedName>
        <fullName evidence="6">CDGSH iron-sulfur domain-containing protein</fullName>
    </submittedName>
</protein>
<gene>
    <name evidence="6" type="ORF">SMD31_05685</name>
</gene>
<evidence type="ECO:0000256" key="2">
    <source>
        <dbReference type="ARBA" id="ARBA00022723"/>
    </source>
</evidence>
<evidence type="ECO:0000259" key="5">
    <source>
        <dbReference type="SMART" id="SM00704"/>
    </source>
</evidence>
<evidence type="ECO:0000256" key="1">
    <source>
        <dbReference type="ARBA" id="ARBA00022714"/>
    </source>
</evidence>
<dbReference type="EMBL" id="JAXCLX010000001">
    <property type="protein sequence ID" value="MDY0871400.1"/>
    <property type="molecule type" value="Genomic_DNA"/>
</dbReference>
<keyword evidence="1" id="KW-0001">2Fe-2S</keyword>
<dbReference type="PANTHER" id="PTHR46491">
    <property type="entry name" value="CDGSH IRON SULFUR DOMAIN PROTEIN HOMOLOG"/>
    <property type="match status" value="1"/>
</dbReference>
<dbReference type="InterPro" id="IPR052950">
    <property type="entry name" value="CISD"/>
</dbReference>
<feature type="domain" description="Iron-binding zinc finger CDGSH type" evidence="5">
    <location>
        <begin position="12"/>
        <end position="49"/>
    </location>
</feature>
<dbReference type="Gene3D" id="3.40.5.90">
    <property type="entry name" value="CDGSH iron-sulfur domain, mitoNEET-type"/>
    <property type="match status" value="2"/>
</dbReference>
<sequence length="82" mass="8824">MAKMTDPQIAQKAPFKIDVEAGKSYFWCACGRSQKQPFCDGSHKGTGLSPIKFDATAAKAVFFCGCKHSQKAPLCDGTHANL</sequence>
<reference evidence="6 7" key="1">
    <citation type="journal article" date="2013" name="Antonie Van Leeuwenhoek">
        <title>Dongia rigui sp. nov., isolated from freshwater of a large wetland in Korea.</title>
        <authorList>
            <person name="Baik K.S."/>
            <person name="Hwang Y.M."/>
            <person name="Choi J.S."/>
            <person name="Kwon J."/>
            <person name="Seong C.N."/>
        </authorList>
    </citation>
    <scope>NUCLEOTIDE SEQUENCE [LARGE SCALE GENOMIC DNA]</scope>
    <source>
        <strain evidence="6 7">04SU4-P</strain>
    </source>
</reference>
<evidence type="ECO:0000313" key="7">
    <source>
        <dbReference type="Proteomes" id="UP001271769"/>
    </source>
</evidence>
<evidence type="ECO:0000256" key="3">
    <source>
        <dbReference type="ARBA" id="ARBA00023004"/>
    </source>
</evidence>
<dbReference type="InterPro" id="IPR018967">
    <property type="entry name" value="FeS-contain_CDGSH-typ"/>
</dbReference>
<name>A0ABU5DWV4_9PROT</name>
<accession>A0ABU5DWV4</accession>
<dbReference type="Pfam" id="PF09360">
    <property type="entry name" value="zf-CDGSH"/>
    <property type="match status" value="2"/>
</dbReference>
<keyword evidence="2" id="KW-0479">Metal-binding</keyword>
<organism evidence="6 7">
    <name type="scientific">Dongia rigui</name>
    <dbReference type="NCBI Taxonomy" id="940149"/>
    <lineage>
        <taxon>Bacteria</taxon>
        <taxon>Pseudomonadati</taxon>
        <taxon>Pseudomonadota</taxon>
        <taxon>Alphaproteobacteria</taxon>
        <taxon>Rhodospirillales</taxon>
        <taxon>Dongiaceae</taxon>
        <taxon>Dongia</taxon>
    </lineage>
</organism>
<keyword evidence="3" id="KW-0408">Iron</keyword>
<feature type="domain" description="Iron-binding zinc finger CDGSH type" evidence="5">
    <location>
        <begin position="50"/>
        <end position="81"/>
    </location>
</feature>
<dbReference type="Proteomes" id="UP001271769">
    <property type="component" value="Unassembled WGS sequence"/>
</dbReference>
<dbReference type="SMART" id="SM00704">
    <property type="entry name" value="ZnF_CDGSH"/>
    <property type="match status" value="2"/>
</dbReference>
<dbReference type="PANTHER" id="PTHR46491:SF3">
    <property type="entry name" value="CDGSH IRON-SULFUR DOMAIN-CONTAINING PROTEIN 3, MITOCHONDRIAL"/>
    <property type="match status" value="1"/>
</dbReference>
<evidence type="ECO:0000313" key="6">
    <source>
        <dbReference type="EMBL" id="MDY0871400.1"/>
    </source>
</evidence>
<proteinExistence type="predicted"/>
<comment type="caution">
    <text evidence="6">The sequence shown here is derived from an EMBL/GenBank/DDBJ whole genome shotgun (WGS) entry which is preliminary data.</text>
</comment>
<dbReference type="InterPro" id="IPR042216">
    <property type="entry name" value="MitoNEET_CISD"/>
</dbReference>
<dbReference type="RefSeq" id="WP_320499830.1">
    <property type="nucleotide sequence ID" value="NZ_JAXCLX010000001.1"/>
</dbReference>
<evidence type="ECO:0000256" key="4">
    <source>
        <dbReference type="ARBA" id="ARBA00023014"/>
    </source>
</evidence>